<evidence type="ECO:0000313" key="3">
    <source>
        <dbReference type="Proteomes" id="UP000631034"/>
    </source>
</evidence>
<proteinExistence type="predicted"/>
<dbReference type="NCBIfam" id="TIGR03370">
    <property type="entry name" value="VPLPA-CTERM"/>
    <property type="match status" value="1"/>
</dbReference>
<accession>A0A8J7CWM9</accession>
<gene>
    <name evidence="2" type="ORF">IHV25_08555</name>
</gene>
<keyword evidence="3" id="KW-1185">Reference proteome</keyword>
<keyword evidence="1" id="KW-0732">Signal</keyword>
<dbReference type="InterPro" id="IPR022472">
    <property type="entry name" value="VPLPA-CTERM"/>
</dbReference>
<comment type="caution">
    <text evidence="2">The sequence shown here is derived from an EMBL/GenBank/DDBJ whole genome shotgun (WGS) entry which is preliminary data.</text>
</comment>
<organism evidence="2 3">
    <name type="scientific">Phaeovibrio sulfidiphilus</name>
    <dbReference type="NCBI Taxonomy" id="1220600"/>
    <lineage>
        <taxon>Bacteria</taxon>
        <taxon>Pseudomonadati</taxon>
        <taxon>Pseudomonadota</taxon>
        <taxon>Alphaproteobacteria</taxon>
        <taxon>Rhodospirillales</taxon>
        <taxon>Rhodospirillaceae</taxon>
        <taxon>Phaeovibrio</taxon>
    </lineage>
</organism>
<reference evidence="2" key="1">
    <citation type="submission" date="2020-10" db="EMBL/GenBank/DDBJ databases">
        <title>Genome sequence of the unusual species of purple photosynthetic bacteria, Phaeovibrio sulfidiphilus DSM 23193, type strain.</title>
        <authorList>
            <person name="Kyndt J.A."/>
            <person name="Meyer T.E."/>
        </authorList>
    </citation>
    <scope>NUCLEOTIDE SEQUENCE</scope>
    <source>
        <strain evidence="2">DSM 23193</strain>
    </source>
</reference>
<protein>
    <submittedName>
        <fullName evidence="2">VPLPA-CTERM sorting domain-containing protein</fullName>
    </submittedName>
</protein>
<name>A0A8J7CWM9_9PROT</name>
<dbReference type="RefSeq" id="WP_192534701.1">
    <property type="nucleotide sequence ID" value="NZ_JACZHT010000006.1"/>
</dbReference>
<dbReference type="AlphaFoldDB" id="A0A8J7CWM9"/>
<dbReference type="EMBL" id="JACZHT010000006">
    <property type="protein sequence ID" value="MBE1237696.1"/>
    <property type="molecule type" value="Genomic_DNA"/>
</dbReference>
<sequence>MNTILKTLSRPVVAGLGAVALYAATLMFPSHASAADAPWTNTFNMGTISATSSTFNKWDPKAGGSFGASFVFKNNEIGVLNASGLGQAGYMNYTRKSPERYSYSNANLFQNNYTFALDKASSFALNIGLGIDTAVIAAFEGPLAISLSSKTGYTWNGTITGASWEKIWGNLEAGDYTLSISGKYGADGRGAESFIQGYSATFLAGEAQPGDVPLPAALVLLGTALAGAGVYGRRKATAARAA</sequence>
<evidence type="ECO:0000256" key="1">
    <source>
        <dbReference type="SAM" id="SignalP"/>
    </source>
</evidence>
<dbReference type="Proteomes" id="UP000631034">
    <property type="component" value="Unassembled WGS sequence"/>
</dbReference>
<feature type="chain" id="PRO_5035175988" evidence="1">
    <location>
        <begin position="35"/>
        <end position="242"/>
    </location>
</feature>
<evidence type="ECO:0000313" key="2">
    <source>
        <dbReference type="EMBL" id="MBE1237696.1"/>
    </source>
</evidence>
<feature type="signal peptide" evidence="1">
    <location>
        <begin position="1"/>
        <end position="34"/>
    </location>
</feature>